<feature type="region of interest" description="Disordered" evidence="1">
    <location>
        <begin position="421"/>
        <end position="464"/>
    </location>
</feature>
<evidence type="ECO:0000256" key="1">
    <source>
        <dbReference type="SAM" id="MobiDB-lite"/>
    </source>
</evidence>
<dbReference type="Proteomes" id="UP000781932">
    <property type="component" value="Unassembled WGS sequence"/>
</dbReference>
<gene>
    <name evidence="2" type="ORF">CkaCkLH20_11307</name>
</gene>
<accession>A0A9P6LF55</accession>
<dbReference type="EMBL" id="JAATWM020000047">
    <property type="protein sequence ID" value="KAF9871138.1"/>
    <property type="molecule type" value="Genomic_DNA"/>
</dbReference>
<protein>
    <submittedName>
        <fullName evidence="2">Uncharacterized protein</fullName>
    </submittedName>
</protein>
<comment type="caution">
    <text evidence="2">The sequence shown here is derived from an EMBL/GenBank/DDBJ whole genome shotgun (WGS) entry which is preliminary data.</text>
</comment>
<reference evidence="2" key="1">
    <citation type="submission" date="2020-03" db="EMBL/GenBank/DDBJ databases">
        <authorList>
            <person name="He L."/>
        </authorList>
    </citation>
    <scope>NUCLEOTIDE SEQUENCE</scope>
    <source>
        <strain evidence="2">CkLH20</strain>
    </source>
</reference>
<dbReference type="OrthoDB" id="62952at2759"/>
<evidence type="ECO:0000313" key="2">
    <source>
        <dbReference type="EMBL" id="KAF9871138.1"/>
    </source>
</evidence>
<dbReference type="RefSeq" id="XP_038740599.1">
    <property type="nucleotide sequence ID" value="XM_038894021.1"/>
</dbReference>
<feature type="compositionally biased region" description="Basic residues" evidence="1">
    <location>
        <begin position="454"/>
        <end position="464"/>
    </location>
</feature>
<evidence type="ECO:0000313" key="3">
    <source>
        <dbReference type="Proteomes" id="UP000781932"/>
    </source>
</evidence>
<dbReference type="GeneID" id="62167095"/>
<sequence>MPPLILTIRPPKSAEWSLPQPRKLGFLHLPREIRNHIYEHALVDPVARWDKRHSIGCKFKTFNPAEAEPPPFVLSQITLHANPFSMHQYYSCGCGKRSGHHLLQSSRRIHEEASPIFWSRNRFCFLDLREFMLISQNLVSSIQHEYIRYISIMPPGTSGTSLHIVYDGVRVNNWGWCWPLFWKEISLFKNLRELEVEPVSVSDEGFSVTSEWVEFIMSSMPELKVQLVDLYSFCEGLYLYTPTVSEKDDKLHRSTIYAKMSYPLIPGSNYHPETGECLNLALSELYRRTARDMLDKYTDVEEAIALCFFEADPSDRDNWEDYWKIREGFDEFHDQLRVTLRDGSALDFQFYGLPSSKETESHANQQKKSRDIKQIAFNGLTVAQNEARKRARERRREYLENAQARHIPAWKQRYIMSGAAQRDPIPSFPNVDQKRSATRRKRVSEKRNAEARKRERKRVQRRQG</sequence>
<dbReference type="PANTHER" id="PTHR38790">
    <property type="entry name" value="2EXR DOMAIN-CONTAINING PROTEIN-RELATED"/>
    <property type="match status" value="1"/>
</dbReference>
<reference evidence="2" key="2">
    <citation type="submission" date="2020-11" db="EMBL/GenBank/DDBJ databases">
        <title>Whole genome sequencing of Colletotrichum sp.</title>
        <authorList>
            <person name="Li H."/>
        </authorList>
    </citation>
    <scope>NUCLEOTIDE SEQUENCE</scope>
    <source>
        <strain evidence="2">CkLH20</strain>
    </source>
</reference>
<proteinExistence type="predicted"/>
<name>A0A9P6LF55_9PEZI</name>
<keyword evidence="3" id="KW-1185">Reference proteome</keyword>
<dbReference type="AlphaFoldDB" id="A0A9P6LF55"/>
<organism evidence="2 3">
    <name type="scientific">Colletotrichum karsti</name>
    <dbReference type="NCBI Taxonomy" id="1095194"/>
    <lineage>
        <taxon>Eukaryota</taxon>
        <taxon>Fungi</taxon>
        <taxon>Dikarya</taxon>
        <taxon>Ascomycota</taxon>
        <taxon>Pezizomycotina</taxon>
        <taxon>Sordariomycetes</taxon>
        <taxon>Hypocreomycetidae</taxon>
        <taxon>Glomerellales</taxon>
        <taxon>Glomerellaceae</taxon>
        <taxon>Colletotrichum</taxon>
        <taxon>Colletotrichum boninense species complex</taxon>
    </lineage>
</organism>